<dbReference type="RefSeq" id="WP_338528465.1">
    <property type="nucleotide sequence ID" value="NZ_CP030941.1"/>
</dbReference>
<dbReference type="InterPro" id="IPR004360">
    <property type="entry name" value="Glyas_Fos-R_dOase_dom"/>
</dbReference>
<organism evidence="2 3">
    <name type="scientific">Nitratireductor thuwali</name>
    <dbReference type="NCBI Taxonomy" id="2267699"/>
    <lineage>
        <taxon>Bacteria</taxon>
        <taxon>Pseudomonadati</taxon>
        <taxon>Pseudomonadota</taxon>
        <taxon>Alphaproteobacteria</taxon>
        <taxon>Hyphomicrobiales</taxon>
        <taxon>Phyllobacteriaceae</taxon>
        <taxon>Nitratireductor</taxon>
    </lineage>
</organism>
<dbReference type="PANTHER" id="PTHR34109">
    <property type="entry name" value="BNAUNNG04460D PROTEIN-RELATED"/>
    <property type="match status" value="1"/>
</dbReference>
<feature type="domain" description="VOC" evidence="1">
    <location>
        <begin position="9"/>
        <end position="132"/>
    </location>
</feature>
<reference evidence="2 3" key="1">
    <citation type="submission" date="2018-07" db="EMBL/GenBank/DDBJ databases">
        <title>Genome sequence of Nitratireductor thuwali#1536.</title>
        <authorList>
            <person name="Michoud G."/>
            <person name="Merlino G."/>
            <person name="Sefrji F.O."/>
            <person name="Daffonchio D."/>
        </authorList>
    </citation>
    <scope>NUCLEOTIDE SEQUENCE [LARGE SCALE GENOMIC DNA]</scope>
    <source>
        <strain evidence="3">Nit1536</strain>
    </source>
</reference>
<dbReference type="PROSITE" id="PS51819">
    <property type="entry name" value="VOC"/>
    <property type="match status" value="1"/>
</dbReference>
<dbReference type="PANTHER" id="PTHR34109:SF1">
    <property type="entry name" value="VOC DOMAIN-CONTAINING PROTEIN"/>
    <property type="match status" value="1"/>
</dbReference>
<dbReference type="Gene3D" id="3.30.720.110">
    <property type="match status" value="1"/>
</dbReference>
<sequence>MNESTGRAPCIYPTFRYRNASAMIEWLERALGLTVREKHMDGTRVAHAEMALGSSIIMLGDAADDAFGAMVGTSGATGGKSTYIAVEDAAAAYEKAKDAGAEMLQNLVERTYGSTEFICRDPEGNVWCVGTYWPQAGEAS</sequence>
<accession>A0ABY5MH21</accession>
<dbReference type="SUPFAM" id="SSF54593">
    <property type="entry name" value="Glyoxalase/Bleomycin resistance protein/Dihydroxybiphenyl dioxygenase"/>
    <property type="match status" value="1"/>
</dbReference>
<name>A0ABY5MH21_9HYPH</name>
<dbReference type="InterPro" id="IPR037523">
    <property type="entry name" value="VOC_core"/>
</dbReference>
<dbReference type="InterPro" id="IPR029068">
    <property type="entry name" value="Glyas_Bleomycin-R_OHBP_Dase"/>
</dbReference>
<dbReference type="Gene3D" id="3.30.720.120">
    <property type="match status" value="1"/>
</dbReference>
<gene>
    <name evidence="2" type="ORF">NTH_00443</name>
</gene>
<evidence type="ECO:0000313" key="3">
    <source>
        <dbReference type="Proteomes" id="UP001342418"/>
    </source>
</evidence>
<dbReference type="Pfam" id="PF00903">
    <property type="entry name" value="Glyoxalase"/>
    <property type="match status" value="1"/>
</dbReference>
<dbReference type="EMBL" id="CP030941">
    <property type="protein sequence ID" value="UUP16003.1"/>
    <property type="molecule type" value="Genomic_DNA"/>
</dbReference>
<keyword evidence="3" id="KW-1185">Reference proteome</keyword>
<proteinExistence type="predicted"/>
<evidence type="ECO:0000313" key="2">
    <source>
        <dbReference type="EMBL" id="UUP16003.1"/>
    </source>
</evidence>
<dbReference type="Proteomes" id="UP001342418">
    <property type="component" value="Chromosome"/>
</dbReference>
<evidence type="ECO:0000259" key="1">
    <source>
        <dbReference type="PROSITE" id="PS51819"/>
    </source>
</evidence>
<protein>
    <recommendedName>
        <fullName evidence="1">VOC domain-containing protein</fullName>
    </recommendedName>
</protein>